<feature type="domain" description="Tim10-like" evidence="3">
    <location>
        <begin position="74"/>
        <end position="116"/>
    </location>
</feature>
<proteinExistence type="inferred from homology"/>
<dbReference type="InterPro" id="IPR004217">
    <property type="entry name" value="Tim10-like"/>
</dbReference>
<evidence type="ECO:0000313" key="5">
    <source>
        <dbReference type="Proteomes" id="UP001249851"/>
    </source>
</evidence>
<keyword evidence="2" id="KW-0732">Signal</keyword>
<sequence length="145" mass="16208">MVWSEAMDLIMLVAVAAEGSREWSSAWPEASVSRSLDKEFGASFKMSDFGFPSSSSSNSSSGLNGSQRAELMEQVKSQLLVASLQELLSKMSEKCFKKCIYKPGSQLDNSEQVRFDQTQTDFLWDKIEHITALRFTFAILLESCL</sequence>
<evidence type="ECO:0000313" key="4">
    <source>
        <dbReference type="EMBL" id="KAK2570766.1"/>
    </source>
</evidence>
<evidence type="ECO:0000259" key="3">
    <source>
        <dbReference type="Pfam" id="PF02953"/>
    </source>
</evidence>
<comment type="subunit">
    <text evidence="1">Heterohexamer.</text>
</comment>
<keyword evidence="1" id="KW-0653">Protein transport</keyword>
<feature type="chain" id="PRO_5041942615" description="Mitochondrial import inner membrane translocase subunit" evidence="2">
    <location>
        <begin position="20"/>
        <end position="145"/>
    </location>
</feature>
<keyword evidence="1" id="KW-0472">Membrane</keyword>
<comment type="similarity">
    <text evidence="1">Belongs to the small Tim family.</text>
</comment>
<comment type="subcellular location">
    <subcellularLocation>
        <location evidence="1">Mitochondrion inner membrane</location>
        <topology evidence="1">Peripheral membrane protein</topology>
        <orientation evidence="1">Intermembrane side</orientation>
    </subcellularLocation>
</comment>
<comment type="caution">
    <text evidence="4">The sequence shown here is derived from an EMBL/GenBank/DDBJ whole genome shotgun (WGS) entry which is preliminary data.</text>
</comment>
<gene>
    <name evidence="4" type="ORF">P5673_004459</name>
</gene>
<dbReference type="SUPFAM" id="SSF144122">
    <property type="entry name" value="Tim10-like"/>
    <property type="match status" value="1"/>
</dbReference>
<dbReference type="EMBL" id="JARQWQ010000007">
    <property type="protein sequence ID" value="KAK2570766.1"/>
    <property type="molecule type" value="Genomic_DNA"/>
</dbReference>
<keyword evidence="1" id="KW-0811">Translocation</keyword>
<dbReference type="GO" id="GO:0005743">
    <property type="term" value="C:mitochondrial inner membrane"/>
    <property type="evidence" value="ECO:0007669"/>
    <property type="project" value="UniProtKB-SubCell"/>
</dbReference>
<keyword evidence="1" id="KW-0496">Mitochondrion</keyword>
<keyword evidence="1" id="KW-0143">Chaperone</keyword>
<dbReference type="GO" id="GO:0015031">
    <property type="term" value="P:protein transport"/>
    <property type="evidence" value="ECO:0007669"/>
    <property type="project" value="UniProtKB-KW"/>
</dbReference>
<organism evidence="4 5">
    <name type="scientific">Acropora cervicornis</name>
    <name type="common">Staghorn coral</name>
    <dbReference type="NCBI Taxonomy" id="6130"/>
    <lineage>
        <taxon>Eukaryota</taxon>
        <taxon>Metazoa</taxon>
        <taxon>Cnidaria</taxon>
        <taxon>Anthozoa</taxon>
        <taxon>Hexacorallia</taxon>
        <taxon>Scleractinia</taxon>
        <taxon>Astrocoeniina</taxon>
        <taxon>Acroporidae</taxon>
        <taxon>Acropora</taxon>
    </lineage>
</organism>
<keyword evidence="1" id="KW-0813">Transport</keyword>
<accession>A0AAD9VDS4</accession>
<keyword evidence="1" id="KW-0999">Mitochondrion inner membrane</keyword>
<name>A0AAD9VDS4_ACRCE</name>
<evidence type="ECO:0000256" key="1">
    <source>
        <dbReference type="RuleBase" id="RU367043"/>
    </source>
</evidence>
<dbReference type="InterPro" id="IPR035427">
    <property type="entry name" value="Tim10-like_dom_sf"/>
</dbReference>
<protein>
    <recommendedName>
        <fullName evidence="1">Mitochondrial import inner membrane translocase subunit</fullName>
    </recommendedName>
</protein>
<reference evidence="4" key="2">
    <citation type="journal article" date="2023" name="Science">
        <title>Genomic signatures of disease resistance in endangered staghorn corals.</title>
        <authorList>
            <person name="Vollmer S.V."/>
            <person name="Selwyn J.D."/>
            <person name="Despard B.A."/>
            <person name="Roesel C.L."/>
        </authorList>
    </citation>
    <scope>NUCLEOTIDE SEQUENCE</scope>
    <source>
        <strain evidence="4">K2</strain>
    </source>
</reference>
<feature type="signal peptide" evidence="2">
    <location>
        <begin position="1"/>
        <end position="19"/>
    </location>
</feature>
<reference evidence="4" key="1">
    <citation type="journal article" date="2023" name="G3 (Bethesda)">
        <title>Whole genome assembly and annotation of the endangered Caribbean coral Acropora cervicornis.</title>
        <authorList>
            <person name="Selwyn J.D."/>
            <person name="Vollmer S.V."/>
        </authorList>
    </citation>
    <scope>NUCLEOTIDE SEQUENCE</scope>
    <source>
        <strain evidence="4">K2</strain>
    </source>
</reference>
<keyword evidence="5" id="KW-1185">Reference proteome</keyword>
<dbReference type="Pfam" id="PF02953">
    <property type="entry name" value="zf-Tim10_DDP"/>
    <property type="match status" value="1"/>
</dbReference>
<comment type="domain">
    <text evidence="1">The twin CX3C motif contains 4 conserved Cys residues that form 2 disulfide bonds in the mitochondrial intermembrane space.</text>
</comment>
<dbReference type="AlphaFoldDB" id="A0AAD9VDS4"/>
<comment type="function">
    <text evidence="1">Mitochondrial intermembrane chaperone that participates in the import and insertion of some multi-pass transmembrane proteins into the mitochondrial inner membrane. Also required for the transfer of beta-barrel precursors from the TOM complex to the sorting and assembly machinery (SAM complex) of the outer membrane. Acts as a chaperone-like protein that protects the hydrophobic precursors from aggregation and guide them through the mitochondrial intermembrane space.</text>
</comment>
<dbReference type="Gene3D" id="1.10.287.810">
    <property type="entry name" value="Mitochondrial import inner membrane translocase subunit tim13 like domains"/>
    <property type="match status" value="1"/>
</dbReference>
<keyword evidence="1" id="KW-1015">Disulfide bond</keyword>
<dbReference type="Proteomes" id="UP001249851">
    <property type="component" value="Unassembled WGS sequence"/>
</dbReference>
<evidence type="ECO:0000256" key="2">
    <source>
        <dbReference type="SAM" id="SignalP"/>
    </source>
</evidence>